<feature type="domain" description="DUF7791" evidence="4">
    <location>
        <begin position="538"/>
        <end position="688"/>
    </location>
</feature>
<dbReference type="PANTHER" id="PTHR10039">
    <property type="entry name" value="AMELOGENIN"/>
    <property type="match status" value="1"/>
</dbReference>
<evidence type="ECO:0000259" key="3">
    <source>
        <dbReference type="Pfam" id="PF24883"/>
    </source>
</evidence>
<dbReference type="InterPro" id="IPR056884">
    <property type="entry name" value="NPHP3-like_N"/>
</dbReference>
<dbReference type="Gene3D" id="3.40.50.300">
    <property type="entry name" value="P-loop containing nucleotide triphosphate hydrolases"/>
    <property type="match status" value="1"/>
</dbReference>
<keyword evidence="1" id="KW-0677">Repeat</keyword>
<evidence type="ECO:0008006" key="7">
    <source>
        <dbReference type="Google" id="ProtNLM"/>
    </source>
</evidence>
<dbReference type="SUPFAM" id="SSF52540">
    <property type="entry name" value="P-loop containing nucleoside triphosphate hydrolases"/>
    <property type="match status" value="1"/>
</dbReference>
<dbReference type="PANTHER" id="PTHR10039:SF5">
    <property type="entry name" value="NACHT DOMAIN-CONTAINING PROTEIN"/>
    <property type="match status" value="1"/>
</dbReference>
<evidence type="ECO:0000259" key="4">
    <source>
        <dbReference type="Pfam" id="PF25053"/>
    </source>
</evidence>
<protein>
    <recommendedName>
        <fullName evidence="7">NACHT domain-containing protein</fullName>
    </recommendedName>
</protein>
<dbReference type="Pfam" id="PF24883">
    <property type="entry name" value="NPHP3_N"/>
    <property type="match status" value="1"/>
</dbReference>
<evidence type="ECO:0000313" key="5">
    <source>
        <dbReference type="EMBL" id="KAF2250748.1"/>
    </source>
</evidence>
<reference evidence="5" key="1">
    <citation type="journal article" date="2020" name="Stud. Mycol.">
        <title>101 Dothideomycetes genomes: a test case for predicting lifestyles and emergence of pathogens.</title>
        <authorList>
            <person name="Haridas S."/>
            <person name="Albert R."/>
            <person name="Binder M."/>
            <person name="Bloem J."/>
            <person name="Labutti K."/>
            <person name="Salamov A."/>
            <person name="Andreopoulos B."/>
            <person name="Baker S."/>
            <person name="Barry K."/>
            <person name="Bills G."/>
            <person name="Bluhm B."/>
            <person name="Cannon C."/>
            <person name="Castanera R."/>
            <person name="Culley D."/>
            <person name="Daum C."/>
            <person name="Ezra D."/>
            <person name="Gonzalez J."/>
            <person name="Henrissat B."/>
            <person name="Kuo A."/>
            <person name="Liang C."/>
            <person name="Lipzen A."/>
            <person name="Lutzoni F."/>
            <person name="Magnuson J."/>
            <person name="Mondo S."/>
            <person name="Nolan M."/>
            <person name="Ohm R."/>
            <person name="Pangilinan J."/>
            <person name="Park H.-J."/>
            <person name="Ramirez L."/>
            <person name="Alfaro M."/>
            <person name="Sun H."/>
            <person name="Tritt A."/>
            <person name="Yoshinaga Y."/>
            <person name="Zwiers L.-H."/>
            <person name="Turgeon B."/>
            <person name="Goodwin S."/>
            <person name="Spatafora J."/>
            <person name="Crous P."/>
            <person name="Grigoriev I."/>
        </authorList>
    </citation>
    <scope>NUCLEOTIDE SEQUENCE</scope>
    <source>
        <strain evidence="5">CBS 122368</strain>
    </source>
</reference>
<organism evidence="5 6">
    <name type="scientific">Trematosphaeria pertusa</name>
    <dbReference type="NCBI Taxonomy" id="390896"/>
    <lineage>
        <taxon>Eukaryota</taxon>
        <taxon>Fungi</taxon>
        <taxon>Dikarya</taxon>
        <taxon>Ascomycota</taxon>
        <taxon>Pezizomycotina</taxon>
        <taxon>Dothideomycetes</taxon>
        <taxon>Pleosporomycetidae</taxon>
        <taxon>Pleosporales</taxon>
        <taxon>Massarineae</taxon>
        <taxon>Trematosphaeriaceae</taxon>
        <taxon>Trematosphaeria</taxon>
    </lineage>
</organism>
<dbReference type="InterPro" id="IPR027417">
    <property type="entry name" value="P-loop_NTPase"/>
</dbReference>
<dbReference type="Proteomes" id="UP000800094">
    <property type="component" value="Unassembled WGS sequence"/>
</dbReference>
<keyword evidence="6" id="KW-1185">Reference proteome</keyword>
<name>A0A6A6IL02_9PLEO</name>
<evidence type="ECO:0000256" key="2">
    <source>
        <dbReference type="SAM" id="MobiDB-lite"/>
    </source>
</evidence>
<dbReference type="EMBL" id="ML987193">
    <property type="protein sequence ID" value="KAF2250748.1"/>
    <property type="molecule type" value="Genomic_DNA"/>
</dbReference>
<dbReference type="AlphaFoldDB" id="A0A6A6IL02"/>
<dbReference type="GeneID" id="54574694"/>
<evidence type="ECO:0000313" key="6">
    <source>
        <dbReference type="Proteomes" id="UP000800094"/>
    </source>
</evidence>
<proteinExistence type="predicted"/>
<accession>A0A6A6IL02</accession>
<dbReference type="OrthoDB" id="443402at2759"/>
<feature type="region of interest" description="Disordered" evidence="2">
    <location>
        <begin position="929"/>
        <end position="952"/>
    </location>
</feature>
<evidence type="ECO:0000256" key="1">
    <source>
        <dbReference type="ARBA" id="ARBA00022737"/>
    </source>
</evidence>
<feature type="domain" description="Nephrocystin 3-like N-terminal" evidence="3">
    <location>
        <begin position="246"/>
        <end position="427"/>
    </location>
</feature>
<gene>
    <name evidence="5" type="ORF">BU26DRAFT_269347</name>
</gene>
<dbReference type="Pfam" id="PF25053">
    <property type="entry name" value="DUF7791"/>
    <property type="match status" value="1"/>
</dbReference>
<sequence>MEALLAIGLTGNVVQFVQFTGKLISESNEIRKSGSPSSLPELKTLSHNLITQTSIITTRLKACSATLAPEEQYLLDIAADCEEAGSRFVAYLDTVVRKTASSNVFQNLQASLKFHWVHHKIEDFIGSLERLRSALTLATVLALRTSSTSNNEEILAHLREIQADERTSTQENSQLANSIRLLSESIQEQAHQHTEALKKYIQECIADIARERRHILQNRERDILRWLNFRQMPWRHDDIHHAYRQTFKWIFKEPPLENGWDNFRAHLSTPDRTAPYFIVGKAGSGKSTLMKFVCGHPDTKQALKEWADGEEVTMLSFYFWNLGTTLQKSDTGMLRVLLCDLLERHPELIPVALPRLFQHWVPSDETIEPTRSELVRALHALLEKSTSFLKLCIFVDGIDEVEGDHKGVSQFLLSLVRPNVKVVVSSRPINACLYTFQGCPSLRLQDLTGPDMELFVQGELCSHPMMVGLARQFPREAESLIHAVRTKAEGVFLWVELVVKLLVHGLEDGDGITELQQKLKALPSDLRALYRRMIGRQQPEHQIQAAQMFQVFCAWNALTTHEPLSALTLSFAIQSSSDVFNLPIRPLETEALIWLFANIDARVRSRCCGLLEVNRKWPRLTSEMNPSVFYCRSKEEMQGSVVSYLHRTVAEFLASADVWDDICAMTKKLGFEPTLSLASAYLAMVKTATKFFNPSLLSHLLLAAKFCRNAPHINTTILRCYLSCIDRTMERHWYKTSGGKGNSPVDQYTHWSSRLFAVGCLGNMNVRAHIQRLANIDTFAARNALVLHLKAIRNQVTYDSRCAVVLNALESWREFGSPYETAAPLQDRSPFDAAVPLHERSETLSYLLRNFAGPGDEILGIAIWEYAIAIAKALRPADAAELLRVLLSAAPVIADRPDCRSLIDELRKYDIEEVVALTRILENDERSSPAASYSLHDARPRPRDGLGFASATGPARNRDLWTSIPTAQPMATRNCARIFVCSQSVAHFEPLPPPPPPASFGAGQLQPRMEPTRPNAFQMALGDLQQIFPYGIPSVSRAPSAWTYSGTSSSNPPSAAWREWTRNFHSAGA</sequence>
<dbReference type="RefSeq" id="XP_033685752.1">
    <property type="nucleotide sequence ID" value="XM_033821364.1"/>
</dbReference>
<dbReference type="InterPro" id="IPR056693">
    <property type="entry name" value="DUF7791"/>
</dbReference>